<sequence length="44" mass="4682">MKNANTTVKFKLTKKIVTRFTKGAHGSATAPTSVATVSQLLTTM</sequence>
<dbReference type="AlphaFoldDB" id="A0A1I0IR98"/>
<reference evidence="2" key="1">
    <citation type="submission" date="2016-10" db="EMBL/GenBank/DDBJ databases">
        <authorList>
            <person name="de Groot N.N."/>
        </authorList>
    </citation>
    <scope>NUCLEOTIDE SEQUENCE [LARGE SCALE GENOMIC DNA]</scope>
    <source>
        <strain evidence="2">DSM 15310</strain>
    </source>
</reference>
<accession>A0A1I0IR98</accession>
<dbReference type="EMBL" id="FOHS01000005">
    <property type="protein sequence ID" value="SET98920.1"/>
    <property type="molecule type" value="Genomic_DNA"/>
</dbReference>
<protein>
    <submittedName>
        <fullName evidence="2">Uncharacterized protein</fullName>
    </submittedName>
</protein>
<evidence type="ECO:0000313" key="2">
    <source>
        <dbReference type="EMBL" id="SET98920.1"/>
    </source>
</evidence>
<dbReference type="Proteomes" id="UP000198697">
    <property type="component" value="Unassembled WGS sequence"/>
</dbReference>
<gene>
    <name evidence="1" type="ORF">SAMN04487998_1319</name>
    <name evidence="2" type="ORF">SAMN04487998_3421</name>
</gene>
<name>A0A1I0IR98_9BACT</name>
<organism evidence="2 3">
    <name type="scientific">Hymenobacter actinosclerus</name>
    <dbReference type="NCBI Taxonomy" id="82805"/>
    <lineage>
        <taxon>Bacteria</taxon>
        <taxon>Pseudomonadati</taxon>
        <taxon>Bacteroidota</taxon>
        <taxon>Cytophagia</taxon>
        <taxon>Cytophagales</taxon>
        <taxon>Hymenobacteraceae</taxon>
        <taxon>Hymenobacter</taxon>
    </lineage>
</organism>
<dbReference type="EMBL" id="FOHS01000002">
    <property type="protein sequence ID" value="SET29080.1"/>
    <property type="molecule type" value="Genomic_DNA"/>
</dbReference>
<keyword evidence="3" id="KW-1185">Reference proteome</keyword>
<evidence type="ECO:0000313" key="1">
    <source>
        <dbReference type="EMBL" id="SET29080.1"/>
    </source>
</evidence>
<proteinExistence type="predicted"/>
<reference evidence="3" key="2">
    <citation type="submission" date="2016-10" db="EMBL/GenBank/DDBJ databases">
        <authorList>
            <person name="Varghese N."/>
            <person name="Submissions S."/>
        </authorList>
    </citation>
    <scope>NUCLEOTIDE SEQUENCE [LARGE SCALE GENOMIC DNA]</scope>
    <source>
        <strain evidence="3">DSM 15310</strain>
    </source>
</reference>
<evidence type="ECO:0000313" key="3">
    <source>
        <dbReference type="Proteomes" id="UP000198697"/>
    </source>
</evidence>